<evidence type="ECO:0000313" key="4">
    <source>
        <dbReference type="EMBL" id="MDX8055690.1"/>
    </source>
</evidence>
<evidence type="ECO:0000256" key="1">
    <source>
        <dbReference type="SAM" id="MobiDB-lite"/>
    </source>
</evidence>
<keyword evidence="5" id="KW-1185">Reference proteome</keyword>
<feature type="chain" id="PRO_5047062929" evidence="3">
    <location>
        <begin position="24"/>
        <end position="192"/>
    </location>
</feature>
<feature type="transmembrane region" description="Helical" evidence="2">
    <location>
        <begin position="167"/>
        <end position="187"/>
    </location>
</feature>
<keyword evidence="2" id="KW-0472">Membrane</keyword>
<feature type="compositionally biased region" description="Pro residues" evidence="1">
    <location>
        <begin position="114"/>
        <end position="136"/>
    </location>
</feature>
<reference evidence="4 5" key="1">
    <citation type="submission" date="2023-11" db="EMBL/GenBank/DDBJ databases">
        <title>Lentzea sokolovensis, sp. nov., Lentzea kristufkii, sp. nov., and Lentzea miocenensis, sp. nov., rare actinobacteria from Sokolov Coal Basin, Miocene lacustrine sediment, Czech Republic.</title>
        <authorList>
            <person name="Lara A."/>
            <person name="Kotroba L."/>
            <person name="Nouioui I."/>
            <person name="Neumann-Schaal M."/>
            <person name="Mast Y."/>
            <person name="Chronakova A."/>
        </authorList>
    </citation>
    <scope>NUCLEOTIDE SEQUENCE [LARGE SCALE GENOMIC DNA]</scope>
    <source>
        <strain evidence="4 5">BCCO 10_0798</strain>
    </source>
</reference>
<evidence type="ECO:0000256" key="3">
    <source>
        <dbReference type="SAM" id="SignalP"/>
    </source>
</evidence>
<evidence type="ECO:0000313" key="5">
    <source>
        <dbReference type="Proteomes" id="UP001271792"/>
    </source>
</evidence>
<keyword evidence="3" id="KW-0732">Signal</keyword>
<keyword evidence="2" id="KW-0812">Transmembrane</keyword>
<accession>A0ABU4U543</accession>
<sequence>MASRVLGVLAVAAVATLAAPVLATPAGAHVPTASAECVKDKAVLTVDLRYYAPEEKNTVLVKAGAEVLVDKKFGKSYSDKFTLDGTVAHTFTVVVKAYDDARYNLNGTYKTPPCVVPPKPSSSVPPKPSSSVPPKPSSSVPAPSSSVAVPSSSTTPPPLAATGASPAWLLLGGLGLVGAGAVAMLVVRRRRA</sequence>
<organism evidence="4 5">
    <name type="scientific">Lentzea kristufekii</name>
    <dbReference type="NCBI Taxonomy" id="3095430"/>
    <lineage>
        <taxon>Bacteria</taxon>
        <taxon>Bacillati</taxon>
        <taxon>Actinomycetota</taxon>
        <taxon>Actinomycetes</taxon>
        <taxon>Pseudonocardiales</taxon>
        <taxon>Pseudonocardiaceae</taxon>
        <taxon>Lentzea</taxon>
    </lineage>
</organism>
<proteinExistence type="predicted"/>
<dbReference type="Proteomes" id="UP001271792">
    <property type="component" value="Unassembled WGS sequence"/>
</dbReference>
<reference evidence="4 5" key="2">
    <citation type="submission" date="2023-11" db="EMBL/GenBank/DDBJ databases">
        <authorList>
            <person name="Lara A.C."/>
            <person name="Chronakova A."/>
        </authorList>
    </citation>
    <scope>NUCLEOTIDE SEQUENCE [LARGE SCALE GENOMIC DNA]</scope>
    <source>
        <strain evidence="4 5">BCCO 10_0798</strain>
    </source>
</reference>
<dbReference type="RefSeq" id="WP_319989414.1">
    <property type="nucleotide sequence ID" value="NZ_JAXAVV010000031.1"/>
</dbReference>
<dbReference type="EMBL" id="JAXAVV010000031">
    <property type="protein sequence ID" value="MDX8055690.1"/>
    <property type="molecule type" value="Genomic_DNA"/>
</dbReference>
<name>A0ABU4U543_9PSEU</name>
<protein>
    <submittedName>
        <fullName evidence="4">LPXTG cell wall anchor domain-containing protein</fullName>
    </submittedName>
</protein>
<feature type="region of interest" description="Disordered" evidence="1">
    <location>
        <begin position="109"/>
        <end position="159"/>
    </location>
</feature>
<gene>
    <name evidence="4" type="ORF">SK571_40475</name>
</gene>
<comment type="caution">
    <text evidence="4">The sequence shown here is derived from an EMBL/GenBank/DDBJ whole genome shotgun (WGS) entry which is preliminary data.</text>
</comment>
<keyword evidence="2" id="KW-1133">Transmembrane helix</keyword>
<feature type="signal peptide" evidence="3">
    <location>
        <begin position="1"/>
        <end position="23"/>
    </location>
</feature>
<evidence type="ECO:0000256" key="2">
    <source>
        <dbReference type="SAM" id="Phobius"/>
    </source>
</evidence>
<feature type="compositionally biased region" description="Low complexity" evidence="1">
    <location>
        <begin position="137"/>
        <end position="159"/>
    </location>
</feature>
<dbReference type="NCBIfam" id="TIGR01167">
    <property type="entry name" value="LPXTG_anchor"/>
    <property type="match status" value="1"/>
</dbReference>